<protein>
    <submittedName>
        <fullName evidence="1">Uncharacterized protein</fullName>
    </submittedName>
</protein>
<dbReference type="Proteomes" id="UP000298471">
    <property type="component" value="Unassembled WGS sequence"/>
</dbReference>
<evidence type="ECO:0000313" key="2">
    <source>
        <dbReference type="Proteomes" id="UP000298471"/>
    </source>
</evidence>
<proteinExistence type="predicted"/>
<sequence length="393" mass="40789">MAQSLVVKTAAQIQSELAQLSLDLGNTLQSGANVAGPVLGALLTRQASLVADLCTLQVSQAAALRYGSGAPLNTLGVDNDLYRNTLTGDEYQKVNGAYVLRLNIKGQPGYTPVKGKDYFDGEDGRDGTVTFLETYPPDNEQGENGDLWIYINVTDKTASHYKKVKGKWRLIGVPIGGSSAVTPTTYTSTYTTTAQDWVAKCGAGTSGAPVTATKTANTQEAADAAAKAEAIAGITCAVFTSTQQSYTVTQADIDTKCGDGTTAFQAITRNNNTATGNTQANANAAGLAAAKAAALAAIVCTVPPPSFNTTYNPGDNISTVTWNALAGVLLMLNLPLSTNTDTNPATMYVFAPDGVTALGQADYNGADTGAVCGIFYNNTLYVKTLTNGNLILS</sequence>
<evidence type="ECO:0000313" key="1">
    <source>
        <dbReference type="EMBL" id="TGE22820.1"/>
    </source>
</evidence>
<organism evidence="1 2">
    <name type="scientific">Hymenobacter metallicola</name>
    <dbReference type="NCBI Taxonomy" id="2563114"/>
    <lineage>
        <taxon>Bacteria</taxon>
        <taxon>Pseudomonadati</taxon>
        <taxon>Bacteroidota</taxon>
        <taxon>Cytophagia</taxon>
        <taxon>Cytophagales</taxon>
        <taxon>Hymenobacteraceae</taxon>
        <taxon>Hymenobacter</taxon>
    </lineage>
</organism>
<accession>A0A4Z0PYG9</accession>
<comment type="caution">
    <text evidence="1">The sequence shown here is derived from an EMBL/GenBank/DDBJ whole genome shotgun (WGS) entry which is preliminary data.</text>
</comment>
<dbReference type="EMBL" id="SRMB01000005">
    <property type="protein sequence ID" value="TGE22820.1"/>
    <property type="molecule type" value="Genomic_DNA"/>
</dbReference>
<reference evidence="1 2" key="1">
    <citation type="submission" date="2019-04" db="EMBL/GenBank/DDBJ databases">
        <authorList>
            <person name="Feng G."/>
            <person name="Zhang J."/>
            <person name="Zhu H."/>
        </authorList>
    </citation>
    <scope>NUCLEOTIDE SEQUENCE [LARGE SCALE GENOMIC DNA]</scope>
    <source>
        <strain evidence="1 2">9PBR-1</strain>
    </source>
</reference>
<keyword evidence="2" id="KW-1185">Reference proteome</keyword>
<dbReference type="AlphaFoldDB" id="A0A4Z0PYG9"/>
<gene>
    <name evidence="1" type="ORF">E5K02_20865</name>
</gene>
<name>A0A4Z0PYG9_9BACT</name>
<dbReference type="RefSeq" id="WP_135397608.1">
    <property type="nucleotide sequence ID" value="NZ_SRMB01000005.1"/>
</dbReference>
<dbReference type="OrthoDB" id="892792at2"/>